<dbReference type="EMBL" id="CP036455">
    <property type="protein sequence ID" value="QBI54207.1"/>
    <property type="molecule type" value="Genomic_DNA"/>
</dbReference>
<evidence type="ECO:0000313" key="1">
    <source>
        <dbReference type="EMBL" id="QBI54207.1"/>
    </source>
</evidence>
<gene>
    <name evidence="1" type="ORF">EKD16_12120</name>
</gene>
<dbReference type="RefSeq" id="WP_131098427.1">
    <property type="nucleotide sequence ID" value="NZ_CP036455.1"/>
</dbReference>
<dbReference type="Proteomes" id="UP000292235">
    <property type="component" value="Chromosome"/>
</dbReference>
<reference evidence="1 2" key="1">
    <citation type="submission" date="2019-02" db="EMBL/GenBank/DDBJ databases">
        <authorList>
            <person name="Khodamoradi S."/>
            <person name="Hahnke R.L."/>
            <person name="Kaempfer P."/>
            <person name="Schumann P."/>
            <person name="Rohde M."/>
            <person name="Steinert M."/>
            <person name="Luzhetskyy A."/>
            <person name="Wink J."/>
            <person name="Ruckert C."/>
        </authorList>
    </citation>
    <scope>NUCLEOTIDE SEQUENCE [LARGE SCALE GENOMIC DNA]</scope>
    <source>
        <strain evidence="1 2">M2</strain>
    </source>
</reference>
<name>A0A4P6Q603_9ACTN</name>
<protein>
    <submittedName>
        <fullName evidence="1">Uncharacterized protein</fullName>
    </submittedName>
</protein>
<accession>A0A4P6Q603</accession>
<organism evidence="1 2">
    <name type="scientific">Streptomonospora litoralis</name>
    <dbReference type="NCBI Taxonomy" id="2498135"/>
    <lineage>
        <taxon>Bacteria</taxon>
        <taxon>Bacillati</taxon>
        <taxon>Actinomycetota</taxon>
        <taxon>Actinomycetes</taxon>
        <taxon>Streptosporangiales</taxon>
        <taxon>Nocardiopsidaceae</taxon>
        <taxon>Streptomonospora</taxon>
    </lineage>
</organism>
<proteinExistence type="predicted"/>
<dbReference type="OrthoDB" id="3428033at2"/>
<dbReference type="AlphaFoldDB" id="A0A4P6Q603"/>
<dbReference type="KEGG" id="strr:EKD16_12120"/>
<sequence>MTREGGRLAVAVLLLVGVVGLEGSTAESSEEVRTLRSATGELSAVLLRPEAEQAFEREGHPVAGSLSCSSAEDGTDRLTVVCSGTSAEGGELRFRGRVDPATVAGQPGAAEGLPGAYTGTAAGEQVFRMNCFNCEPREPEEETGPSAGAGSTA</sequence>
<evidence type="ECO:0000313" key="2">
    <source>
        <dbReference type="Proteomes" id="UP000292235"/>
    </source>
</evidence>
<keyword evidence="2" id="KW-1185">Reference proteome</keyword>